<dbReference type="SUPFAM" id="SSF51735">
    <property type="entry name" value="NAD(P)-binding Rossmann-fold domains"/>
    <property type="match status" value="1"/>
</dbReference>
<dbReference type="EMBL" id="CP015136">
    <property type="protein sequence ID" value="AMY11154.1"/>
    <property type="molecule type" value="Genomic_DNA"/>
</dbReference>
<name>A0A143PTM4_LUTPR</name>
<keyword evidence="1" id="KW-0560">Oxidoreductase</keyword>
<sequence precursor="true">MNRRSFISSLGTSSAALAAWPMPAFDPARAGRAIRTEIAAGRQPQPKMSARPPVAFAAIGLNHSHIYSQIETMLGNGATLTAVYAKEPELVAAFTKRYPQARVARTEQEILDDKAIQLVVSAGIPNERAPLGIRVMQAGKDFMVDKPGVTTLAHLAEARRVQAQTKRIYSILYGGRLESPATQRAVELVHAGAIGQVLHTMGSGPHKIGADRPDWFWKREQFGGVLGDLGTHQVDYFLAFTKATRGAVVAARSGNLHHPDKPDFEDFGDAMLQAETAAGYFRVDWFTPGGVATFGDSRLTVMGTDGYLEVRPNVDLAGRPGGSHLFLVDQKETRYIEAKDTPLPYGPRLLDDIVNRTETAMPQAYTFLVAQLVLEAQAQARPPVLSK</sequence>
<feature type="domain" description="GFO/IDH/MocA-like oxidoreductase" evidence="4">
    <location>
        <begin position="183"/>
        <end position="309"/>
    </location>
</feature>
<dbReference type="STRING" id="1855912.LuPra_04401"/>
<dbReference type="InterPro" id="IPR055170">
    <property type="entry name" value="GFO_IDH_MocA-like_dom"/>
</dbReference>
<evidence type="ECO:0000259" key="3">
    <source>
        <dbReference type="Pfam" id="PF01408"/>
    </source>
</evidence>
<accession>A0A143PTM4</accession>
<evidence type="ECO:0000313" key="5">
    <source>
        <dbReference type="EMBL" id="AMY11154.1"/>
    </source>
</evidence>
<evidence type="ECO:0000256" key="2">
    <source>
        <dbReference type="SAM" id="SignalP"/>
    </source>
</evidence>
<dbReference type="InterPro" id="IPR000683">
    <property type="entry name" value="Gfo/Idh/MocA-like_OxRdtase_N"/>
</dbReference>
<proteinExistence type="predicted"/>
<keyword evidence="6" id="KW-1185">Reference proteome</keyword>
<keyword evidence="2" id="KW-0732">Signal</keyword>
<dbReference type="InterPro" id="IPR050463">
    <property type="entry name" value="Gfo/Idh/MocA_oxidrdct_glycsds"/>
</dbReference>
<feature type="signal peptide" evidence="2">
    <location>
        <begin position="1"/>
        <end position="18"/>
    </location>
</feature>
<dbReference type="Gene3D" id="3.40.50.720">
    <property type="entry name" value="NAD(P)-binding Rossmann-like Domain"/>
    <property type="match status" value="1"/>
</dbReference>
<dbReference type="Pfam" id="PF01408">
    <property type="entry name" value="GFO_IDH_MocA"/>
    <property type="match status" value="1"/>
</dbReference>
<dbReference type="AlphaFoldDB" id="A0A143PTM4"/>
<evidence type="ECO:0000259" key="4">
    <source>
        <dbReference type="Pfam" id="PF22725"/>
    </source>
</evidence>
<protein>
    <submittedName>
        <fullName evidence="5">Putative oxidoreductase</fullName>
    </submittedName>
</protein>
<reference evidence="5 6" key="1">
    <citation type="journal article" date="2016" name="Genome Announc.">
        <title>First Complete Genome Sequence of a Subdivision 6 Acidobacterium Strain.</title>
        <authorList>
            <person name="Huang S."/>
            <person name="Vieira S."/>
            <person name="Bunk B."/>
            <person name="Riedel T."/>
            <person name="Sproer C."/>
            <person name="Overmann J."/>
        </authorList>
    </citation>
    <scope>NUCLEOTIDE SEQUENCE [LARGE SCALE GENOMIC DNA]</scope>
    <source>
        <strain evidence="6">DSM 100886 HEG_-6_39</strain>
    </source>
</reference>
<evidence type="ECO:0000256" key="1">
    <source>
        <dbReference type="ARBA" id="ARBA00023002"/>
    </source>
</evidence>
<organism evidence="5 6">
    <name type="scientific">Luteitalea pratensis</name>
    <dbReference type="NCBI Taxonomy" id="1855912"/>
    <lineage>
        <taxon>Bacteria</taxon>
        <taxon>Pseudomonadati</taxon>
        <taxon>Acidobacteriota</taxon>
        <taxon>Vicinamibacteria</taxon>
        <taxon>Vicinamibacterales</taxon>
        <taxon>Vicinamibacteraceae</taxon>
        <taxon>Luteitalea</taxon>
    </lineage>
</organism>
<evidence type="ECO:0000313" key="6">
    <source>
        <dbReference type="Proteomes" id="UP000076079"/>
    </source>
</evidence>
<feature type="chain" id="PRO_5007511928" evidence="2">
    <location>
        <begin position="19"/>
        <end position="387"/>
    </location>
</feature>
<reference evidence="6" key="2">
    <citation type="submission" date="2016-04" db="EMBL/GenBank/DDBJ databases">
        <title>First Complete Genome Sequence of a Subdivision 6 Acidobacterium.</title>
        <authorList>
            <person name="Huang S."/>
            <person name="Vieira S."/>
            <person name="Bunk B."/>
            <person name="Riedel T."/>
            <person name="Sproeer C."/>
            <person name="Overmann J."/>
        </authorList>
    </citation>
    <scope>NUCLEOTIDE SEQUENCE [LARGE SCALE GENOMIC DNA]</scope>
    <source>
        <strain evidence="6">DSM 100886 HEG_-6_39</strain>
    </source>
</reference>
<dbReference type="Pfam" id="PF22725">
    <property type="entry name" value="GFO_IDH_MocA_C3"/>
    <property type="match status" value="1"/>
</dbReference>
<feature type="domain" description="Gfo/Idh/MocA-like oxidoreductase N-terminal" evidence="3">
    <location>
        <begin position="76"/>
        <end position="170"/>
    </location>
</feature>
<dbReference type="InterPro" id="IPR036291">
    <property type="entry name" value="NAD(P)-bd_dom_sf"/>
</dbReference>
<dbReference type="PANTHER" id="PTHR43818:SF11">
    <property type="entry name" value="BCDNA.GH03377"/>
    <property type="match status" value="1"/>
</dbReference>
<dbReference type="Proteomes" id="UP000076079">
    <property type="component" value="Chromosome"/>
</dbReference>
<dbReference type="GO" id="GO:0000166">
    <property type="term" value="F:nucleotide binding"/>
    <property type="evidence" value="ECO:0007669"/>
    <property type="project" value="InterPro"/>
</dbReference>
<dbReference type="KEGG" id="abac:LuPra_04401"/>
<dbReference type="Gene3D" id="3.30.360.10">
    <property type="entry name" value="Dihydrodipicolinate Reductase, domain 2"/>
    <property type="match status" value="1"/>
</dbReference>
<dbReference type="RefSeq" id="WP_234800503.1">
    <property type="nucleotide sequence ID" value="NZ_CP015136.1"/>
</dbReference>
<dbReference type="PANTHER" id="PTHR43818">
    <property type="entry name" value="BCDNA.GH03377"/>
    <property type="match status" value="1"/>
</dbReference>
<dbReference type="SUPFAM" id="SSF55347">
    <property type="entry name" value="Glyceraldehyde-3-phosphate dehydrogenase-like, C-terminal domain"/>
    <property type="match status" value="1"/>
</dbReference>
<dbReference type="GO" id="GO:0016491">
    <property type="term" value="F:oxidoreductase activity"/>
    <property type="evidence" value="ECO:0007669"/>
    <property type="project" value="UniProtKB-KW"/>
</dbReference>
<gene>
    <name evidence="5" type="ORF">LuPra_04401</name>
</gene>